<keyword evidence="2" id="KW-0611">Plant defense</keyword>
<organism evidence="6 7">
    <name type="scientific">Hibiscus trionum</name>
    <name type="common">Flower of an hour</name>
    <dbReference type="NCBI Taxonomy" id="183268"/>
    <lineage>
        <taxon>Eukaryota</taxon>
        <taxon>Viridiplantae</taxon>
        <taxon>Streptophyta</taxon>
        <taxon>Embryophyta</taxon>
        <taxon>Tracheophyta</taxon>
        <taxon>Spermatophyta</taxon>
        <taxon>Magnoliopsida</taxon>
        <taxon>eudicotyledons</taxon>
        <taxon>Gunneridae</taxon>
        <taxon>Pentapetalae</taxon>
        <taxon>rosids</taxon>
        <taxon>malvids</taxon>
        <taxon>Malvales</taxon>
        <taxon>Malvaceae</taxon>
        <taxon>Malvoideae</taxon>
        <taxon>Hibiscus</taxon>
    </lineage>
</organism>
<dbReference type="OrthoDB" id="944284at2759"/>
<evidence type="ECO:0000259" key="4">
    <source>
        <dbReference type="SMART" id="SM01037"/>
    </source>
</evidence>
<dbReference type="GO" id="GO:0009738">
    <property type="term" value="P:abscisic acid-activated signaling pathway"/>
    <property type="evidence" value="ECO:0007669"/>
    <property type="project" value="InterPro"/>
</dbReference>
<dbReference type="EMBL" id="BSYR01000035">
    <property type="protein sequence ID" value="GMJ02096.1"/>
    <property type="molecule type" value="Genomic_DNA"/>
</dbReference>
<comment type="similarity">
    <text evidence="1">Belongs to the BetVI family.</text>
</comment>
<proteinExistence type="inferred from homology"/>
<dbReference type="GO" id="GO:0038023">
    <property type="term" value="F:signaling receptor activity"/>
    <property type="evidence" value="ECO:0007669"/>
    <property type="project" value="InterPro"/>
</dbReference>
<keyword evidence="7" id="KW-1185">Reference proteome</keyword>
<dbReference type="GO" id="GO:0005634">
    <property type="term" value="C:nucleus"/>
    <property type="evidence" value="ECO:0007669"/>
    <property type="project" value="TreeGrafter"/>
</dbReference>
<dbReference type="PANTHER" id="PTHR31213">
    <property type="entry name" value="OS08G0374000 PROTEIN-RELATED"/>
    <property type="match status" value="1"/>
</dbReference>
<dbReference type="InterPro" id="IPR023393">
    <property type="entry name" value="START-like_dom_sf"/>
</dbReference>
<dbReference type="EMBL" id="BSYR01000035">
    <property type="protein sequence ID" value="GMJ02102.1"/>
    <property type="molecule type" value="Genomic_DNA"/>
</dbReference>
<evidence type="ECO:0000313" key="6">
    <source>
        <dbReference type="EMBL" id="GMJ02102.1"/>
    </source>
</evidence>
<dbReference type="PANTHER" id="PTHR31213:SF55">
    <property type="entry name" value="STRESS-INDUCED PROTEIN SAM22"/>
    <property type="match status" value="1"/>
</dbReference>
<evidence type="ECO:0000256" key="2">
    <source>
        <dbReference type="ARBA" id="ARBA00022821"/>
    </source>
</evidence>
<dbReference type="PRINTS" id="PR00634">
    <property type="entry name" value="BETALLERGEN"/>
</dbReference>
<dbReference type="SMART" id="SM01037">
    <property type="entry name" value="Bet_v_1"/>
    <property type="match status" value="1"/>
</dbReference>
<gene>
    <name evidence="5" type="ORF">HRI_003878800</name>
    <name evidence="6" type="ORF">HRI_003879400</name>
</gene>
<dbReference type="InterPro" id="IPR000916">
    <property type="entry name" value="Bet_v_I/MLP"/>
</dbReference>
<sequence>MGVFTHEMEVTSPIPPEKAFKVFVLDYDTLFPKVVPHAIKSVEVLQGDGGPGTIKKINFAEGMGIKYVKHQVHVLDKDNRYYNFSVIEGDVLSEKLEKISDENKFDPAPNGGTIVKITTKFHTLGDAEFKEDEIKQVIQSRARVFKAVEDYVVANPDA</sequence>
<dbReference type="Gene3D" id="3.30.530.20">
    <property type="match status" value="1"/>
</dbReference>
<dbReference type="GO" id="GO:0006952">
    <property type="term" value="P:defense response"/>
    <property type="evidence" value="ECO:0007669"/>
    <property type="project" value="UniProtKB-KW"/>
</dbReference>
<dbReference type="FunFam" id="3.30.530.20:FF:000007">
    <property type="entry name" value="Major pollen allergen Bet v 1-A"/>
    <property type="match status" value="1"/>
</dbReference>
<dbReference type="InterPro" id="IPR024949">
    <property type="entry name" value="Bet_v_I_allergen"/>
</dbReference>
<keyword evidence="3" id="KW-0568">Pathogenesis-related protein</keyword>
<protein>
    <submittedName>
        <fullName evidence="6">MLP-like protein 423</fullName>
    </submittedName>
</protein>
<comment type="caution">
    <text evidence="6">The sequence shown here is derived from an EMBL/GenBank/DDBJ whole genome shotgun (WGS) entry which is preliminary data.</text>
</comment>
<dbReference type="SUPFAM" id="SSF55961">
    <property type="entry name" value="Bet v1-like"/>
    <property type="match status" value="1"/>
</dbReference>
<dbReference type="InterPro" id="IPR050279">
    <property type="entry name" value="Plant_def-hormone_signal"/>
</dbReference>
<accession>A0A9W7IVY9</accession>
<feature type="domain" description="Bet v I/Major latex protein" evidence="4">
    <location>
        <begin position="1"/>
        <end position="155"/>
    </location>
</feature>
<dbReference type="GO" id="GO:0005737">
    <property type="term" value="C:cytoplasm"/>
    <property type="evidence" value="ECO:0007669"/>
    <property type="project" value="TreeGrafter"/>
</dbReference>
<dbReference type="GO" id="GO:0010427">
    <property type="term" value="F:abscisic acid binding"/>
    <property type="evidence" value="ECO:0007669"/>
    <property type="project" value="InterPro"/>
</dbReference>
<evidence type="ECO:0000256" key="3">
    <source>
        <dbReference type="ARBA" id="ARBA00023265"/>
    </source>
</evidence>
<dbReference type="Pfam" id="PF00407">
    <property type="entry name" value="Bet_v_1"/>
    <property type="match status" value="1"/>
</dbReference>
<evidence type="ECO:0000313" key="5">
    <source>
        <dbReference type="EMBL" id="GMJ02096.1"/>
    </source>
</evidence>
<evidence type="ECO:0000256" key="1">
    <source>
        <dbReference type="ARBA" id="ARBA00009744"/>
    </source>
</evidence>
<name>A0A9W7IVY9_HIBTR</name>
<reference evidence="6" key="1">
    <citation type="submission" date="2023-05" db="EMBL/GenBank/DDBJ databases">
        <title>Genome and transcriptome analyses reveal genes involved in the formation of fine ridges on petal epidermal cells in Hibiscus trionum.</title>
        <authorList>
            <person name="Koshimizu S."/>
            <person name="Masuda S."/>
            <person name="Ishii T."/>
            <person name="Shirasu K."/>
            <person name="Hoshino A."/>
            <person name="Arita M."/>
        </authorList>
    </citation>
    <scope>NUCLEOTIDE SEQUENCE</scope>
    <source>
        <strain evidence="6">Hamamatsu line</strain>
    </source>
</reference>
<dbReference type="GO" id="GO:0004864">
    <property type="term" value="F:protein phosphatase inhibitor activity"/>
    <property type="evidence" value="ECO:0007669"/>
    <property type="project" value="InterPro"/>
</dbReference>
<dbReference type="CDD" id="cd07816">
    <property type="entry name" value="Bet_v1-like"/>
    <property type="match status" value="1"/>
</dbReference>
<dbReference type="Proteomes" id="UP001165190">
    <property type="component" value="Unassembled WGS sequence"/>
</dbReference>
<dbReference type="AlphaFoldDB" id="A0A9W7IVY9"/>
<evidence type="ECO:0000313" key="7">
    <source>
        <dbReference type="Proteomes" id="UP001165190"/>
    </source>
</evidence>